<protein>
    <submittedName>
        <fullName evidence="1">RNA-directed DNA polymerase-like protein</fullName>
    </submittedName>
</protein>
<dbReference type="Proteomes" id="UP000325315">
    <property type="component" value="Unassembled WGS sequence"/>
</dbReference>
<reference evidence="2" key="1">
    <citation type="journal article" date="2019" name="Plant Biotechnol. J.">
        <title>Genome sequencing of the Australian wild diploid species Gossypium australe highlights disease resistance and delayed gland morphogenesis.</title>
        <authorList>
            <person name="Cai Y."/>
            <person name="Cai X."/>
            <person name="Wang Q."/>
            <person name="Wang P."/>
            <person name="Zhang Y."/>
            <person name="Cai C."/>
            <person name="Xu Y."/>
            <person name="Wang K."/>
            <person name="Zhou Z."/>
            <person name="Wang C."/>
            <person name="Geng S."/>
            <person name="Li B."/>
            <person name="Dong Q."/>
            <person name="Hou Y."/>
            <person name="Wang H."/>
            <person name="Ai P."/>
            <person name="Liu Z."/>
            <person name="Yi F."/>
            <person name="Sun M."/>
            <person name="An G."/>
            <person name="Cheng J."/>
            <person name="Zhang Y."/>
            <person name="Shi Q."/>
            <person name="Xie Y."/>
            <person name="Shi X."/>
            <person name="Chang Y."/>
            <person name="Huang F."/>
            <person name="Chen Y."/>
            <person name="Hong S."/>
            <person name="Mi L."/>
            <person name="Sun Q."/>
            <person name="Zhang L."/>
            <person name="Zhou B."/>
            <person name="Peng R."/>
            <person name="Zhang X."/>
            <person name="Liu F."/>
        </authorList>
    </citation>
    <scope>NUCLEOTIDE SEQUENCE [LARGE SCALE GENOMIC DNA]</scope>
    <source>
        <strain evidence="2">cv. PA1801</strain>
    </source>
</reference>
<comment type="caution">
    <text evidence="1">The sequence shown here is derived from an EMBL/GenBank/DDBJ whole genome shotgun (WGS) entry which is preliminary data.</text>
</comment>
<proteinExistence type="predicted"/>
<dbReference type="GO" id="GO:0003964">
    <property type="term" value="F:RNA-directed DNA polymerase activity"/>
    <property type="evidence" value="ECO:0007669"/>
    <property type="project" value="UniProtKB-KW"/>
</dbReference>
<evidence type="ECO:0000313" key="2">
    <source>
        <dbReference type="Proteomes" id="UP000325315"/>
    </source>
</evidence>
<dbReference type="PANTHER" id="PTHR33064">
    <property type="entry name" value="POL PROTEIN"/>
    <property type="match status" value="1"/>
</dbReference>
<dbReference type="AlphaFoldDB" id="A0A5B6X0Z0"/>
<dbReference type="EMBL" id="SMMG02000001">
    <property type="protein sequence ID" value="KAA3487909.1"/>
    <property type="molecule type" value="Genomic_DNA"/>
</dbReference>
<dbReference type="InterPro" id="IPR043502">
    <property type="entry name" value="DNA/RNA_pol_sf"/>
</dbReference>
<keyword evidence="1" id="KW-0808">Transferase</keyword>
<dbReference type="InterPro" id="IPR043128">
    <property type="entry name" value="Rev_trsase/Diguanyl_cyclase"/>
</dbReference>
<dbReference type="OrthoDB" id="415724at2759"/>
<dbReference type="FunFam" id="3.30.70.270:FF:000020">
    <property type="entry name" value="Transposon Tf2-6 polyprotein-like Protein"/>
    <property type="match status" value="1"/>
</dbReference>
<evidence type="ECO:0000313" key="1">
    <source>
        <dbReference type="EMBL" id="KAA3487909.1"/>
    </source>
</evidence>
<dbReference type="PANTHER" id="PTHR33064:SF37">
    <property type="entry name" value="RIBONUCLEASE H"/>
    <property type="match status" value="1"/>
</dbReference>
<name>A0A5B6X0Z0_9ROSI</name>
<dbReference type="SUPFAM" id="SSF56672">
    <property type="entry name" value="DNA/RNA polymerases"/>
    <property type="match status" value="1"/>
</dbReference>
<keyword evidence="2" id="KW-1185">Reference proteome</keyword>
<organism evidence="1 2">
    <name type="scientific">Gossypium australe</name>
    <dbReference type="NCBI Taxonomy" id="47621"/>
    <lineage>
        <taxon>Eukaryota</taxon>
        <taxon>Viridiplantae</taxon>
        <taxon>Streptophyta</taxon>
        <taxon>Embryophyta</taxon>
        <taxon>Tracheophyta</taxon>
        <taxon>Spermatophyta</taxon>
        <taxon>Magnoliopsida</taxon>
        <taxon>eudicotyledons</taxon>
        <taxon>Gunneridae</taxon>
        <taxon>Pentapetalae</taxon>
        <taxon>rosids</taxon>
        <taxon>malvids</taxon>
        <taxon>Malvales</taxon>
        <taxon>Malvaceae</taxon>
        <taxon>Malvoideae</taxon>
        <taxon>Gossypium</taxon>
    </lineage>
</organism>
<dbReference type="Gene3D" id="3.30.70.270">
    <property type="match status" value="1"/>
</dbReference>
<sequence length="186" mass="21531">MVELLDVMYNMNQLIWVYSRRGNVKAIPKEWRGGLLCRQIKLVALLKGYTLNNEGIKFVVMFIGDILIYSKIETKHDKHLRFKEVTFLGHVSSAEGIHMDPKKIEGILEWKQPKIVSEIRSFLRLVSYYRRFVEGFSLIAAPLAKLLKNSFPIKWTEDQQASFEKLKSVLTQAPIMIQPEFGKCGL</sequence>
<accession>A0A5B6X0Z0</accession>
<keyword evidence="1" id="KW-0548">Nucleotidyltransferase</keyword>
<dbReference type="InterPro" id="IPR051320">
    <property type="entry name" value="Viral_Replic_Matur_Polypro"/>
</dbReference>
<gene>
    <name evidence="1" type="ORF">EPI10_031704</name>
</gene>
<keyword evidence="1" id="KW-0695">RNA-directed DNA polymerase</keyword>